<reference evidence="2 3" key="1">
    <citation type="submission" date="2015-06" db="EMBL/GenBank/DDBJ databases">
        <authorList>
            <person name="Zeng Y."/>
            <person name="Huang Y."/>
        </authorList>
    </citation>
    <scope>NUCLEOTIDE SEQUENCE [LARGE SCALE GENOMIC DNA]</scope>
    <source>
        <strain evidence="2 3">PQ-2</strain>
    </source>
</reference>
<dbReference type="KEGG" id="cna:AB433_04190"/>
<evidence type="ECO:0000313" key="3">
    <source>
        <dbReference type="Proteomes" id="UP000035287"/>
    </source>
</evidence>
<gene>
    <name evidence="2" type="ORF">AB433_04190</name>
</gene>
<sequence>MQSEMLRAILSRCLMSSTRRTSRPSPARTEARQGWMPPAVPTRIVAASSEVQPCRSAEALTMAVTTSLAVQRRGVVSGLMSMMGLLD</sequence>
<dbReference type="EMBL" id="CP011770">
    <property type="protein sequence ID" value="AKM09364.1"/>
    <property type="molecule type" value="Genomic_DNA"/>
</dbReference>
<proteinExistence type="predicted"/>
<feature type="region of interest" description="Disordered" evidence="1">
    <location>
        <begin position="16"/>
        <end position="36"/>
    </location>
</feature>
<accession>A0A0G3XFH0</accession>
<feature type="compositionally biased region" description="Low complexity" evidence="1">
    <location>
        <begin position="16"/>
        <end position="28"/>
    </location>
</feature>
<evidence type="ECO:0000256" key="1">
    <source>
        <dbReference type="SAM" id="MobiDB-lite"/>
    </source>
</evidence>
<name>A0A0G3XFH0_9SPHN</name>
<organism evidence="2 3">
    <name type="scientific">Croceicoccus naphthovorans</name>
    <dbReference type="NCBI Taxonomy" id="1348774"/>
    <lineage>
        <taxon>Bacteria</taxon>
        <taxon>Pseudomonadati</taxon>
        <taxon>Pseudomonadota</taxon>
        <taxon>Alphaproteobacteria</taxon>
        <taxon>Sphingomonadales</taxon>
        <taxon>Erythrobacteraceae</taxon>
        <taxon>Croceicoccus</taxon>
    </lineage>
</organism>
<keyword evidence="3" id="KW-1185">Reference proteome</keyword>
<evidence type="ECO:0000313" key="2">
    <source>
        <dbReference type="EMBL" id="AKM09364.1"/>
    </source>
</evidence>
<dbReference type="Proteomes" id="UP000035287">
    <property type="component" value="Chromosome"/>
</dbReference>
<dbReference type="AlphaFoldDB" id="A0A0G3XFH0"/>
<protein>
    <submittedName>
        <fullName evidence="2">Uncharacterized protein</fullName>
    </submittedName>
</protein>